<dbReference type="EMBL" id="MDYQ01000240">
    <property type="protein sequence ID" value="PRP78090.1"/>
    <property type="molecule type" value="Genomic_DNA"/>
</dbReference>
<gene>
    <name evidence="1" type="ORF">PROFUN_11602</name>
</gene>
<evidence type="ECO:0008006" key="3">
    <source>
        <dbReference type="Google" id="ProtNLM"/>
    </source>
</evidence>
<evidence type="ECO:0000313" key="2">
    <source>
        <dbReference type="Proteomes" id="UP000241769"/>
    </source>
</evidence>
<organism evidence="1 2">
    <name type="scientific">Planoprotostelium fungivorum</name>
    <dbReference type="NCBI Taxonomy" id="1890364"/>
    <lineage>
        <taxon>Eukaryota</taxon>
        <taxon>Amoebozoa</taxon>
        <taxon>Evosea</taxon>
        <taxon>Variosea</taxon>
        <taxon>Cavosteliida</taxon>
        <taxon>Cavosteliaceae</taxon>
        <taxon>Planoprotostelium</taxon>
    </lineage>
</organism>
<dbReference type="Proteomes" id="UP000241769">
    <property type="component" value="Unassembled WGS sequence"/>
</dbReference>
<dbReference type="AlphaFoldDB" id="A0A2P6N2B9"/>
<name>A0A2P6N2B9_9EUKA</name>
<reference evidence="1 2" key="1">
    <citation type="journal article" date="2018" name="Genome Biol. Evol.">
        <title>Multiple Roots of Fruiting Body Formation in Amoebozoa.</title>
        <authorList>
            <person name="Hillmann F."/>
            <person name="Forbes G."/>
            <person name="Novohradska S."/>
            <person name="Ferling I."/>
            <person name="Riege K."/>
            <person name="Groth M."/>
            <person name="Westermann M."/>
            <person name="Marz M."/>
            <person name="Spaller T."/>
            <person name="Winckler T."/>
            <person name="Schaap P."/>
            <person name="Glockner G."/>
        </authorList>
    </citation>
    <scope>NUCLEOTIDE SEQUENCE [LARGE SCALE GENOMIC DNA]</scope>
    <source>
        <strain evidence="1 2">Jena</strain>
    </source>
</reference>
<sequence>MQDGTLNRSVLSASTTGNDTELNIQFAAGSYNCNQSSYIWNSKQVTLQGSNLTVLTDCYFYFYGGANQAFRISDVTFFNYTLLQNTTGAITGLSFQLQRVTFINAAIVKVYSLIPISVDQCTFSGSINSGSLLYIDRAQAFINNSIFENSPLSSAIQIVLNTSIPTTPIPYQMDNITFTGLKTGIIGLPVEPGYFQAAQVTISRLSAFNITGNRLIDYGGGTGSNQMKANITLSDSRIDNLVLSSNMIHIGGGPNGVILQNTVITNVKLPLGGAIVYSGGSSVSEYLNVRVENTSGIFYRVESNQASDNVNYFNITSPSFVVARNCLFVNLRDYFYPSWKMTDSNIDIQNCTFNNAYGRSGIIYHKQLSGSISDVRIQQTNFSPSSSAQDGGSVSLSGIFSTITLNNLSVRDSSAGGAGGAIYINGQAQQIDVTHIVVINGRSALDGGHIYVNSLNPGAVITIDRCQLAGGVAENDGGSVALSGAGDFTISNTNFTLNAAVSGGSISCDISSGSLTLRDSIVSLGDAVTGGALSVQGTPDLVNVTNVEWIGNNADNLGGSIFIGTLGKSIVLIDDISVSRSSALFGGALAFSGTTGLGV</sequence>
<dbReference type="SUPFAM" id="SSF51126">
    <property type="entry name" value="Pectin lyase-like"/>
    <property type="match status" value="2"/>
</dbReference>
<comment type="caution">
    <text evidence="1">The sequence shown here is derived from an EMBL/GenBank/DDBJ whole genome shotgun (WGS) entry which is preliminary data.</text>
</comment>
<protein>
    <recommendedName>
        <fullName evidence="3">Polymorphic outer membrane protein</fullName>
    </recommendedName>
</protein>
<dbReference type="InParanoid" id="A0A2P6N2B9"/>
<proteinExistence type="predicted"/>
<evidence type="ECO:0000313" key="1">
    <source>
        <dbReference type="EMBL" id="PRP78090.1"/>
    </source>
</evidence>
<keyword evidence="2" id="KW-1185">Reference proteome</keyword>
<accession>A0A2P6N2B9</accession>
<dbReference type="InterPro" id="IPR011050">
    <property type="entry name" value="Pectin_lyase_fold/virulence"/>
</dbReference>